<proteinExistence type="predicted"/>
<evidence type="ECO:0000313" key="3">
    <source>
        <dbReference type="Proteomes" id="UP000560658"/>
    </source>
</evidence>
<dbReference type="InterPro" id="IPR008490">
    <property type="entry name" value="Transposase_InsH_N"/>
</dbReference>
<dbReference type="RefSeq" id="WP_244978109.1">
    <property type="nucleotide sequence ID" value="NZ_JACIER010000014.1"/>
</dbReference>
<sequence length="163" mass="18871">MNYIVGENRNQVQMIALEQLVAPDSWARVVDLFVDILPIDGLGFKHVKLQSGGRPPCNPATLLKLYLYGYKHSIRSSRKLEHSCKVNVELWWLLGGLMPSFRTIAYFRKNNAEAFRKVFRQFVLMLKDMDLIEGETIGIDSFKIFAQNSLRNNYTQKKDRQTS</sequence>
<name>A0A840D9P1_9BACE</name>
<protein>
    <submittedName>
        <fullName evidence="2">Transposase</fullName>
    </submittedName>
</protein>
<dbReference type="Proteomes" id="UP000560658">
    <property type="component" value="Unassembled WGS sequence"/>
</dbReference>
<dbReference type="Pfam" id="PF05598">
    <property type="entry name" value="DUF772"/>
    <property type="match status" value="1"/>
</dbReference>
<evidence type="ECO:0000313" key="2">
    <source>
        <dbReference type="EMBL" id="MBB4045263.1"/>
    </source>
</evidence>
<dbReference type="PANTHER" id="PTHR33408:SF2">
    <property type="entry name" value="TRANSPOSASE DDE DOMAIN-CONTAINING PROTEIN"/>
    <property type="match status" value="1"/>
</dbReference>
<evidence type="ECO:0000259" key="1">
    <source>
        <dbReference type="Pfam" id="PF05598"/>
    </source>
</evidence>
<comment type="caution">
    <text evidence="2">The sequence shown here is derived from an EMBL/GenBank/DDBJ whole genome shotgun (WGS) entry which is preliminary data.</text>
</comment>
<reference evidence="2" key="1">
    <citation type="submission" date="2020-08" db="EMBL/GenBank/DDBJ databases">
        <title>Genomic Encyclopedia of Type Strains, Phase IV (KMG-IV): sequencing the most valuable type-strain genomes for metagenomic binning, comparative biology and taxonomic classification.</title>
        <authorList>
            <person name="Goeker M."/>
        </authorList>
    </citation>
    <scope>NUCLEOTIDE SEQUENCE [LARGE SCALE GENOMIC DNA]</scope>
    <source>
        <strain evidence="2">DSM 105720</strain>
    </source>
</reference>
<dbReference type="PANTHER" id="PTHR33408">
    <property type="entry name" value="TRANSPOSASE"/>
    <property type="match status" value="1"/>
</dbReference>
<organism evidence="2 3">
    <name type="scientific">Bacteroides reticulotermitis</name>
    <dbReference type="NCBI Taxonomy" id="1133319"/>
    <lineage>
        <taxon>Bacteria</taxon>
        <taxon>Pseudomonadati</taxon>
        <taxon>Bacteroidota</taxon>
        <taxon>Bacteroidia</taxon>
        <taxon>Bacteroidales</taxon>
        <taxon>Bacteroidaceae</taxon>
        <taxon>Bacteroides</taxon>
    </lineage>
</organism>
<gene>
    <name evidence="2" type="ORF">GGR06_003075</name>
</gene>
<accession>A0A840D9P1</accession>
<dbReference type="AlphaFoldDB" id="A0A840D9P1"/>
<keyword evidence="3" id="KW-1185">Reference proteome</keyword>
<feature type="domain" description="Transposase InsH N-terminal" evidence="1">
    <location>
        <begin position="17"/>
        <end position="109"/>
    </location>
</feature>
<dbReference type="EMBL" id="JACIER010000014">
    <property type="protein sequence ID" value="MBB4045263.1"/>
    <property type="molecule type" value="Genomic_DNA"/>
</dbReference>